<dbReference type="PANTHER" id="PTHR10504:SF131">
    <property type="entry name" value="BPI2 DOMAIN-CONTAINING PROTEIN"/>
    <property type="match status" value="1"/>
</dbReference>
<evidence type="ECO:0000259" key="2">
    <source>
        <dbReference type="SMART" id="SM00329"/>
    </source>
</evidence>
<dbReference type="InterPro" id="IPR032942">
    <property type="entry name" value="BPI/LBP/Plunc"/>
</dbReference>
<feature type="signal peptide" evidence="1">
    <location>
        <begin position="1"/>
        <end position="18"/>
    </location>
</feature>
<dbReference type="Proteomes" id="UP001431209">
    <property type="component" value="Unassembled WGS sequence"/>
</dbReference>
<sequence>MRSRVFLILLFVLSTVLTQESGVRFIFAASGVNAVLKKYIPEYTKVILSTPIPSIHVVQKVAILGDVDFNIENVKINKIDFGDFQANSRSPNVVILGTDTASVSFSLNWSYKQKNWPHASGHGTAEGFAERTQLKGTVFASVKDGIFVFKSDKITLDIGNSKVTIHGGVSGWIANLLEALFRQRIRDAIESSVQNVIVDKIDNTLNEIIRKTNFSPEIKVGTDPKTLNWISDFTIPDNQLFMNDQFLSAAPRFSSRPVRGQSSSMKPVALPDQPVDLNRDVNMFLSDYVFNSFFEALHVGGQLHYPVLPEDVPDYSPIKFNTTNFKLWFPTLYEKYPNAAIRMDVETLNAPTLTFTSQGVKIFANASLQFSARGADGNYQKAFKTAALLNANYLNVTVKSGKEGTLLTFGGKVDANVQLKLIESEIGDVDVTKFNQIINLVALRGAITALNKKLAAGLEVDMTTLGIPGTLVVDDLQFLLHENYVNVNTNATFVPKEILSDNQDALQMLSFMVGEVQRMRNIIGNLKQELEQCHQGEL</sequence>
<organism evidence="3 4">
    <name type="scientific">Acrasis kona</name>
    <dbReference type="NCBI Taxonomy" id="1008807"/>
    <lineage>
        <taxon>Eukaryota</taxon>
        <taxon>Discoba</taxon>
        <taxon>Heterolobosea</taxon>
        <taxon>Tetramitia</taxon>
        <taxon>Eutetramitia</taxon>
        <taxon>Acrasidae</taxon>
        <taxon>Acrasis</taxon>
    </lineage>
</organism>
<dbReference type="GO" id="GO:0008289">
    <property type="term" value="F:lipid binding"/>
    <property type="evidence" value="ECO:0007669"/>
    <property type="project" value="InterPro"/>
</dbReference>
<evidence type="ECO:0000313" key="3">
    <source>
        <dbReference type="EMBL" id="KAL0479567.1"/>
    </source>
</evidence>
<feature type="chain" id="PRO_5043397031" description="Lipid-binding serum glycoprotein C-terminal domain-containing protein" evidence="1">
    <location>
        <begin position="19"/>
        <end position="538"/>
    </location>
</feature>
<evidence type="ECO:0000313" key="4">
    <source>
        <dbReference type="Proteomes" id="UP001431209"/>
    </source>
</evidence>
<feature type="domain" description="Lipid-binding serum glycoprotein C-terminal" evidence="2">
    <location>
        <begin position="275"/>
        <end position="489"/>
    </location>
</feature>
<dbReference type="PANTHER" id="PTHR10504">
    <property type="entry name" value="BACTERICIDAL PERMEABILITY-INCREASING BPI PROTEIN-RELATED"/>
    <property type="match status" value="1"/>
</dbReference>
<dbReference type="SUPFAM" id="SSF55394">
    <property type="entry name" value="Bactericidal permeability-increasing protein, BPI"/>
    <property type="match status" value="2"/>
</dbReference>
<dbReference type="EMBL" id="JAOPGA020000576">
    <property type="protein sequence ID" value="KAL0479567.1"/>
    <property type="molecule type" value="Genomic_DNA"/>
</dbReference>
<dbReference type="AlphaFoldDB" id="A0AAW2YQE4"/>
<dbReference type="Gene3D" id="3.15.20.10">
    <property type="entry name" value="Bactericidal permeability-increasing protein, domain 2"/>
    <property type="match status" value="1"/>
</dbReference>
<evidence type="ECO:0000256" key="1">
    <source>
        <dbReference type="SAM" id="SignalP"/>
    </source>
</evidence>
<accession>A0AAW2YQE4</accession>
<proteinExistence type="predicted"/>
<gene>
    <name evidence="3" type="ORF">AKO1_007747</name>
</gene>
<dbReference type="Pfam" id="PF02886">
    <property type="entry name" value="LBP_BPI_CETP_C"/>
    <property type="match status" value="1"/>
</dbReference>
<reference evidence="3 4" key="1">
    <citation type="submission" date="2024-03" db="EMBL/GenBank/DDBJ databases">
        <title>The Acrasis kona genome and developmental transcriptomes reveal deep origins of eukaryotic multicellular pathways.</title>
        <authorList>
            <person name="Sheikh S."/>
            <person name="Fu C.-J."/>
            <person name="Brown M.W."/>
            <person name="Baldauf S.L."/>
        </authorList>
    </citation>
    <scope>NUCLEOTIDE SEQUENCE [LARGE SCALE GENOMIC DNA]</scope>
    <source>
        <strain evidence="3 4">ATCC MYA-3509</strain>
    </source>
</reference>
<keyword evidence="1" id="KW-0732">Signal</keyword>
<comment type="caution">
    <text evidence="3">The sequence shown here is derived from an EMBL/GenBank/DDBJ whole genome shotgun (WGS) entry which is preliminary data.</text>
</comment>
<name>A0AAW2YQE4_9EUKA</name>
<dbReference type="InterPro" id="IPR001124">
    <property type="entry name" value="Lipid-bd_serum_glycop_C"/>
</dbReference>
<dbReference type="InterPro" id="IPR017943">
    <property type="entry name" value="Bactericidal_perm-incr_a/b_dom"/>
</dbReference>
<keyword evidence="4" id="KW-1185">Reference proteome</keyword>
<dbReference type="SMART" id="SM00329">
    <property type="entry name" value="BPI2"/>
    <property type="match status" value="1"/>
</dbReference>
<dbReference type="GO" id="GO:0005615">
    <property type="term" value="C:extracellular space"/>
    <property type="evidence" value="ECO:0007669"/>
    <property type="project" value="TreeGrafter"/>
</dbReference>
<dbReference type="Gene3D" id="3.15.10.10">
    <property type="entry name" value="Bactericidal permeability-increasing protein, domain 1"/>
    <property type="match status" value="1"/>
</dbReference>
<protein>
    <recommendedName>
        <fullName evidence="2">Lipid-binding serum glycoprotein C-terminal domain-containing protein</fullName>
    </recommendedName>
</protein>